<dbReference type="GO" id="GO:0005737">
    <property type="term" value="C:cytoplasm"/>
    <property type="evidence" value="ECO:0007669"/>
    <property type="project" value="UniProtKB-SubCell"/>
</dbReference>
<evidence type="ECO:0000313" key="13">
    <source>
        <dbReference type="Ensembl" id="ENSPMEP00000013642.1"/>
    </source>
</evidence>
<dbReference type="InterPro" id="IPR022683">
    <property type="entry name" value="Calpain_III"/>
</dbReference>
<dbReference type="Gene3D" id="3.90.70.10">
    <property type="entry name" value="Cysteine proteinases"/>
    <property type="match status" value="1"/>
</dbReference>
<feature type="domain" description="EF-hand" evidence="12">
    <location>
        <begin position="557"/>
        <end position="592"/>
    </location>
</feature>
<dbReference type="InterPro" id="IPR018247">
    <property type="entry name" value="EF_Hand_1_Ca_BS"/>
</dbReference>
<reference evidence="13" key="2">
    <citation type="submission" date="2025-09" db="UniProtKB">
        <authorList>
            <consortium name="Ensembl"/>
        </authorList>
    </citation>
    <scope>IDENTIFICATION</scope>
</reference>
<keyword evidence="5 9" id="KW-0378">Hydrolase</keyword>
<dbReference type="InterPro" id="IPR001300">
    <property type="entry name" value="Peptidase_C2_calpain_cat"/>
</dbReference>
<dbReference type="EC" id="3.4.22.54" evidence="10"/>
<dbReference type="SUPFAM" id="SSF49758">
    <property type="entry name" value="Calpain large subunit, middle domain (domain III)"/>
    <property type="match status" value="1"/>
</dbReference>
<dbReference type="Gene3D" id="2.60.120.380">
    <property type="match status" value="1"/>
</dbReference>
<evidence type="ECO:0000256" key="10">
    <source>
        <dbReference type="RuleBase" id="RU367132"/>
    </source>
</evidence>
<sequence>MEDGNHPEKEPVVEETKVKVLLDTEASLEADGNVDYGITGANSIYSAILSRNEAVKDAKRLKTFLELRDKYVTKHVLFEDPLFPANDSSLFYSEKPTMKFEWKRPSEICEDPQFIVDGANRTDICQGTLGDCWLLAAIACLTLNEKLLYRVIPPDQSFTENYAGIFHFQFWRYGEWIDVVVDDRIPTCNNQLVFTKSFRQNEFWSALLEKAYAKLHGSYEALKGGNTLEAMEDFTGGVTEFFELSEAPADLFTIMRKALERGSLMGSSIDVSSRTDQGLVRGHAYSIIGLEEVQQKFSKDSRIRLIRLRNPWGFVLWKGPWSAKSDEWMSFDEFKKTFTKLEMCNLTPDELQDDERMTWTVSVNEGRWVRGSSAGGCRNFPDTFWTNPQYRLQIYEEDDDPEDGQVACTVVVALMQKGRRMQRHTGAKFLTIGFSIYKVNDPIGTFSKACKSYINLREVTERFRLPPGEYVIVPTTFEPHVEGEFILRVFSENKRSDNSFAVRKLLQDEEETEEEKKFRAIYKQIAGDDMEICANELKTIMKNVLSKRKDEIKTEGFSLETCRSMIALMDTDGSGKLNFQEFKHLWKKIKAWQLIFKQYDQNKSCSISSFEMRNAVNDAGFHLNKQLYDIIAMRYADEHLNIDFDSYICCFVRLEGMFRAFNAFDKDGDGIIKLNVLEVSCFVYFSGLRWRFVFQLFKT</sequence>
<dbReference type="Gene3D" id="1.10.238.10">
    <property type="entry name" value="EF-hand"/>
    <property type="match status" value="1"/>
</dbReference>
<dbReference type="InterPro" id="IPR036213">
    <property type="entry name" value="Calpain_III_sf"/>
</dbReference>
<dbReference type="PROSITE" id="PS00018">
    <property type="entry name" value="EF_HAND_1"/>
    <property type="match status" value="1"/>
</dbReference>
<evidence type="ECO:0000256" key="8">
    <source>
        <dbReference type="PIRSR" id="PIRSR622684-1"/>
    </source>
</evidence>
<dbReference type="InterPro" id="IPR002048">
    <property type="entry name" value="EF_hand_dom"/>
</dbReference>
<accession>A0A3B3XF17</accession>
<keyword evidence="2 9" id="KW-0645">Protease</keyword>
<comment type="function">
    <text evidence="10">Calcium-regulated non-lysosomal thiol-protease.</text>
</comment>
<comment type="subunit">
    <text evidence="10">Homodimer.</text>
</comment>
<dbReference type="CDD" id="cd00214">
    <property type="entry name" value="Calpain_III"/>
    <property type="match status" value="1"/>
</dbReference>
<feature type="active site" evidence="8 9">
    <location>
        <position position="310"/>
    </location>
</feature>
<dbReference type="SMART" id="SM00054">
    <property type="entry name" value="EFh"/>
    <property type="match status" value="2"/>
</dbReference>
<evidence type="ECO:0000256" key="1">
    <source>
        <dbReference type="ARBA" id="ARBA00007623"/>
    </source>
</evidence>
<dbReference type="Pfam" id="PF01067">
    <property type="entry name" value="Calpain_III"/>
    <property type="match status" value="1"/>
</dbReference>
<comment type="catalytic activity">
    <reaction evidence="10">
        <text>Broad endopeptidase activity.</text>
        <dbReference type="EC" id="3.4.22.54"/>
    </reaction>
</comment>
<keyword evidence="10" id="KW-0963">Cytoplasm</keyword>
<dbReference type="PRINTS" id="PR00704">
    <property type="entry name" value="CALPAIN"/>
</dbReference>
<proteinExistence type="inferred from homology"/>
<dbReference type="GO" id="GO:0004198">
    <property type="term" value="F:calcium-dependent cysteine-type endopeptidase activity"/>
    <property type="evidence" value="ECO:0007669"/>
    <property type="project" value="UniProtKB-UniRule"/>
</dbReference>
<dbReference type="PANTHER" id="PTHR10183:SF329">
    <property type="entry name" value="CALPAIN-3"/>
    <property type="match status" value="1"/>
</dbReference>
<dbReference type="Pfam" id="PF00648">
    <property type="entry name" value="Peptidase_C2"/>
    <property type="match status" value="1"/>
</dbReference>
<dbReference type="SMART" id="SM00230">
    <property type="entry name" value="CysPc"/>
    <property type="match status" value="1"/>
</dbReference>
<dbReference type="SUPFAM" id="SSF54001">
    <property type="entry name" value="Cysteine proteinases"/>
    <property type="match status" value="1"/>
</dbReference>
<dbReference type="InterPro" id="IPR038765">
    <property type="entry name" value="Papain-like_cys_pep_sf"/>
</dbReference>
<dbReference type="PROSITE" id="PS50203">
    <property type="entry name" value="CALPAIN_CAT"/>
    <property type="match status" value="1"/>
</dbReference>
<name>A0A3B3XF17_9TELE</name>
<evidence type="ECO:0000259" key="11">
    <source>
        <dbReference type="PROSITE" id="PS50203"/>
    </source>
</evidence>
<organism evidence="13 14">
    <name type="scientific">Poecilia mexicana</name>
    <dbReference type="NCBI Taxonomy" id="48701"/>
    <lineage>
        <taxon>Eukaryota</taxon>
        <taxon>Metazoa</taxon>
        <taxon>Chordata</taxon>
        <taxon>Craniata</taxon>
        <taxon>Vertebrata</taxon>
        <taxon>Euteleostomi</taxon>
        <taxon>Actinopterygii</taxon>
        <taxon>Neopterygii</taxon>
        <taxon>Teleostei</taxon>
        <taxon>Neoteleostei</taxon>
        <taxon>Acanthomorphata</taxon>
        <taxon>Ovalentaria</taxon>
        <taxon>Atherinomorphae</taxon>
        <taxon>Cyprinodontiformes</taxon>
        <taxon>Poeciliidae</taxon>
        <taxon>Poeciliinae</taxon>
        <taxon>Poecilia</taxon>
    </lineage>
</organism>
<dbReference type="PANTHER" id="PTHR10183">
    <property type="entry name" value="CALPAIN"/>
    <property type="match status" value="1"/>
</dbReference>
<dbReference type="GO" id="GO:0006508">
    <property type="term" value="P:proteolysis"/>
    <property type="evidence" value="ECO:0007669"/>
    <property type="project" value="UniProtKB-UniRule"/>
</dbReference>
<dbReference type="InterPro" id="IPR011992">
    <property type="entry name" value="EF-hand-dom_pair"/>
</dbReference>
<keyword evidence="14" id="KW-1185">Reference proteome</keyword>
<dbReference type="PROSITE" id="PS50222">
    <property type="entry name" value="EF_HAND_2"/>
    <property type="match status" value="3"/>
</dbReference>
<feature type="active site" evidence="8 9">
    <location>
        <position position="283"/>
    </location>
</feature>
<keyword evidence="7 10" id="KW-0106">Calcium</keyword>
<evidence type="ECO:0000256" key="9">
    <source>
        <dbReference type="PROSITE-ProRule" id="PRU00239"/>
    </source>
</evidence>
<keyword evidence="4" id="KW-0677">Repeat</keyword>
<feature type="active site" evidence="8 9">
    <location>
        <position position="132"/>
    </location>
</feature>
<dbReference type="InterPro" id="IPR000169">
    <property type="entry name" value="Pept_cys_AS"/>
</dbReference>
<keyword evidence="6 9" id="KW-0788">Thiol protease</keyword>
<evidence type="ECO:0000313" key="14">
    <source>
        <dbReference type="Proteomes" id="UP000261480"/>
    </source>
</evidence>
<dbReference type="FunFam" id="2.60.120.380:FF:000002">
    <property type="entry name" value="calpain-3 isoform X1"/>
    <property type="match status" value="1"/>
</dbReference>
<reference evidence="13" key="1">
    <citation type="submission" date="2025-08" db="UniProtKB">
        <authorList>
            <consortium name="Ensembl"/>
        </authorList>
    </citation>
    <scope>IDENTIFICATION</scope>
</reference>
<dbReference type="InterPro" id="IPR022684">
    <property type="entry name" value="Calpain_cysteine_protease"/>
</dbReference>
<dbReference type="Proteomes" id="UP000261480">
    <property type="component" value="Unplaced"/>
</dbReference>
<dbReference type="Ensembl" id="ENSPMET00000021395.1">
    <property type="protein sequence ID" value="ENSPMEP00000013642.1"/>
    <property type="gene ID" value="ENSPMEG00000016077.1"/>
</dbReference>
<dbReference type="CDD" id="cd00044">
    <property type="entry name" value="CysPc"/>
    <property type="match status" value="1"/>
</dbReference>
<feature type="domain" description="Calpain catalytic" evidence="11">
    <location>
        <begin position="77"/>
        <end position="347"/>
    </location>
</feature>
<dbReference type="SUPFAM" id="SSF47473">
    <property type="entry name" value="EF-hand"/>
    <property type="match status" value="1"/>
</dbReference>
<protein>
    <recommendedName>
        <fullName evidence="10">Calpain-3</fullName>
        <ecNumber evidence="10">3.4.22.54</ecNumber>
    </recommendedName>
</protein>
<dbReference type="PROSITE" id="PS00139">
    <property type="entry name" value="THIOL_PROTEASE_CYS"/>
    <property type="match status" value="1"/>
</dbReference>
<evidence type="ECO:0000256" key="6">
    <source>
        <dbReference type="ARBA" id="ARBA00022807"/>
    </source>
</evidence>
<dbReference type="InterPro" id="IPR022682">
    <property type="entry name" value="Calpain_domain_III"/>
</dbReference>
<dbReference type="Pfam" id="PF00036">
    <property type="entry name" value="EF-hand_1"/>
    <property type="match status" value="1"/>
</dbReference>
<dbReference type="GO" id="GO:0005509">
    <property type="term" value="F:calcium ion binding"/>
    <property type="evidence" value="ECO:0007669"/>
    <property type="project" value="UniProtKB-UniRule"/>
</dbReference>
<comment type="subcellular location">
    <subcellularLocation>
        <location evidence="10">Cytoplasm</location>
    </subcellularLocation>
</comment>
<evidence type="ECO:0000256" key="5">
    <source>
        <dbReference type="ARBA" id="ARBA00022801"/>
    </source>
</evidence>
<evidence type="ECO:0000256" key="2">
    <source>
        <dbReference type="ARBA" id="ARBA00022670"/>
    </source>
</evidence>
<keyword evidence="3 10" id="KW-0479">Metal-binding</keyword>
<dbReference type="GO" id="GO:0043066">
    <property type="term" value="P:negative regulation of apoptotic process"/>
    <property type="evidence" value="ECO:0007669"/>
    <property type="project" value="TreeGrafter"/>
</dbReference>
<dbReference type="SMART" id="SM00720">
    <property type="entry name" value="calpain_III"/>
    <property type="match status" value="1"/>
</dbReference>
<evidence type="ECO:0000256" key="4">
    <source>
        <dbReference type="ARBA" id="ARBA00022737"/>
    </source>
</evidence>
<dbReference type="InterPro" id="IPR033883">
    <property type="entry name" value="C2_III"/>
</dbReference>
<feature type="domain" description="EF-hand" evidence="12">
    <location>
        <begin position="652"/>
        <end position="689"/>
    </location>
</feature>
<evidence type="ECO:0000256" key="7">
    <source>
        <dbReference type="ARBA" id="ARBA00022837"/>
    </source>
</evidence>
<evidence type="ECO:0000259" key="12">
    <source>
        <dbReference type="PROSITE" id="PS50222"/>
    </source>
</evidence>
<evidence type="ECO:0000256" key="3">
    <source>
        <dbReference type="ARBA" id="ARBA00022723"/>
    </source>
</evidence>
<comment type="similarity">
    <text evidence="1 10">Belongs to the peptidase C2 family.</text>
</comment>
<dbReference type="AlphaFoldDB" id="A0A3B3XF17"/>
<dbReference type="FunFam" id="1.10.238.10:FF:000065">
    <property type="entry name" value="calpain-3 isoform X1"/>
    <property type="match status" value="1"/>
</dbReference>
<feature type="domain" description="EF-hand" evidence="12">
    <location>
        <begin position="595"/>
        <end position="622"/>
    </location>
</feature>